<reference evidence="7" key="1">
    <citation type="submission" date="2022-09" db="EMBL/GenBank/DDBJ databases">
        <title>Aureispira anguillicida sp. nov., isolated from Leptocephalus of Japanese eel Anguilla japonica.</title>
        <authorList>
            <person name="Yuasa K."/>
            <person name="Mekata T."/>
            <person name="Ikunari K."/>
        </authorList>
    </citation>
    <scope>NUCLEOTIDE SEQUENCE</scope>
    <source>
        <strain evidence="7">EL160426</strain>
    </source>
</reference>
<dbReference type="PANTHER" id="PTHR10846:SF8">
    <property type="entry name" value="INNER MEMBRANE PROTEIN YRBG"/>
    <property type="match status" value="1"/>
</dbReference>
<evidence type="ECO:0000256" key="3">
    <source>
        <dbReference type="ARBA" id="ARBA00022989"/>
    </source>
</evidence>
<feature type="transmembrane region" description="Helical" evidence="5">
    <location>
        <begin position="90"/>
        <end position="111"/>
    </location>
</feature>
<feature type="transmembrane region" description="Helical" evidence="5">
    <location>
        <begin position="190"/>
        <end position="213"/>
    </location>
</feature>
<feature type="transmembrane region" description="Helical" evidence="5">
    <location>
        <begin position="153"/>
        <end position="170"/>
    </location>
</feature>
<dbReference type="KEGG" id="aup:AsAng_0049620"/>
<dbReference type="AlphaFoldDB" id="A0A916DUJ1"/>
<accession>A0A916DUJ1</accession>
<protein>
    <submittedName>
        <fullName evidence="7">Calcium/sodium antiporter</fullName>
    </submittedName>
</protein>
<evidence type="ECO:0000256" key="5">
    <source>
        <dbReference type="SAM" id="Phobius"/>
    </source>
</evidence>
<dbReference type="Pfam" id="PF01699">
    <property type="entry name" value="Na_Ca_ex"/>
    <property type="match status" value="2"/>
</dbReference>
<dbReference type="PANTHER" id="PTHR10846">
    <property type="entry name" value="SODIUM/POTASSIUM/CALCIUM EXCHANGER"/>
    <property type="match status" value="1"/>
</dbReference>
<dbReference type="GO" id="GO:0006874">
    <property type="term" value="P:intracellular calcium ion homeostasis"/>
    <property type="evidence" value="ECO:0007669"/>
    <property type="project" value="TreeGrafter"/>
</dbReference>
<dbReference type="NCBIfam" id="TIGR00367">
    <property type="entry name" value="calcium/sodium antiporter"/>
    <property type="match status" value="1"/>
</dbReference>
<keyword evidence="2 5" id="KW-0812">Transmembrane</keyword>
<dbReference type="InterPro" id="IPR004481">
    <property type="entry name" value="K/Na/Ca-exchanger"/>
</dbReference>
<comment type="subcellular location">
    <subcellularLocation>
        <location evidence="1">Membrane</location>
        <topology evidence="1">Multi-pass membrane protein</topology>
    </subcellularLocation>
</comment>
<keyword evidence="4 5" id="KW-0472">Membrane</keyword>
<feature type="transmembrane region" description="Helical" evidence="5">
    <location>
        <begin position="254"/>
        <end position="274"/>
    </location>
</feature>
<feature type="transmembrane region" description="Helical" evidence="5">
    <location>
        <begin position="123"/>
        <end position="141"/>
    </location>
</feature>
<feature type="transmembrane region" description="Helical" evidence="5">
    <location>
        <begin position="225"/>
        <end position="248"/>
    </location>
</feature>
<evidence type="ECO:0000259" key="6">
    <source>
        <dbReference type="Pfam" id="PF01699"/>
    </source>
</evidence>
<keyword evidence="8" id="KW-1185">Reference proteome</keyword>
<feature type="transmembrane region" description="Helical" evidence="5">
    <location>
        <begin position="286"/>
        <end position="307"/>
    </location>
</feature>
<evidence type="ECO:0000256" key="2">
    <source>
        <dbReference type="ARBA" id="ARBA00022692"/>
    </source>
</evidence>
<evidence type="ECO:0000256" key="1">
    <source>
        <dbReference type="ARBA" id="ARBA00004141"/>
    </source>
</evidence>
<dbReference type="Proteomes" id="UP001060919">
    <property type="component" value="Chromosome"/>
</dbReference>
<dbReference type="InterPro" id="IPR004837">
    <property type="entry name" value="NaCa_Exmemb"/>
</dbReference>
<dbReference type="GO" id="GO:0005262">
    <property type="term" value="F:calcium channel activity"/>
    <property type="evidence" value="ECO:0007669"/>
    <property type="project" value="TreeGrafter"/>
</dbReference>
<dbReference type="GO" id="GO:0005886">
    <property type="term" value="C:plasma membrane"/>
    <property type="evidence" value="ECO:0007669"/>
    <property type="project" value="TreeGrafter"/>
</dbReference>
<feature type="transmembrane region" description="Helical" evidence="5">
    <location>
        <begin position="327"/>
        <end position="345"/>
    </location>
</feature>
<dbReference type="EMBL" id="AP026867">
    <property type="protein sequence ID" value="BDS14184.1"/>
    <property type="molecule type" value="Genomic_DNA"/>
</dbReference>
<feature type="domain" description="Sodium/calcium exchanger membrane region" evidence="6">
    <location>
        <begin position="190"/>
        <end position="344"/>
    </location>
</feature>
<name>A0A916DUJ1_9BACT</name>
<feature type="domain" description="Sodium/calcium exchanger membrane region" evidence="6">
    <location>
        <begin position="20"/>
        <end position="167"/>
    </location>
</feature>
<feature type="transmembrane region" description="Helical" evidence="5">
    <location>
        <begin position="55"/>
        <end position="78"/>
    </location>
</feature>
<dbReference type="GO" id="GO:0008273">
    <property type="term" value="F:calcium, potassium:sodium antiporter activity"/>
    <property type="evidence" value="ECO:0007669"/>
    <property type="project" value="TreeGrafter"/>
</dbReference>
<dbReference type="InterPro" id="IPR044880">
    <property type="entry name" value="NCX_ion-bd_dom_sf"/>
</dbReference>
<evidence type="ECO:0000313" key="8">
    <source>
        <dbReference type="Proteomes" id="UP001060919"/>
    </source>
</evidence>
<dbReference type="Gene3D" id="1.20.1420.30">
    <property type="entry name" value="NCX, central ion-binding region"/>
    <property type="match status" value="1"/>
</dbReference>
<gene>
    <name evidence="7" type="ORF">AsAng_0049620</name>
</gene>
<keyword evidence="3 5" id="KW-1133">Transmembrane helix</keyword>
<sequence length="346" mass="37126">MSSYFGIIIIRITIMELALAFGLLIFGFIILIKGADFLVDGASAVAKKFNISDMIIGLTIVSFGTSAPELVVNIGAAWEGKNAMIIGNVLGSNIFNTCLILGTAGLIYPLAVQRATVRKELPFSIFIILLMFFLANDNLFLGGKDYISHIDGGIFLLFFLGFLYYVYASAKNVGDSEEVEVIQAMPLPKSLLLIVSGMIGLVFGGDLVLTNSVKFAEYFGMEERVIGLTVIAIGTSLPELATSVVAALKKNSDIAMGNVVGSNIFNILLVLGVSSTISPKLIEYNTAANFDIGFLLASTMLLTAFLFIGTRVKPTTGGSLTYTIDRWQSAILLMAVVGYIIYLLVS</sequence>
<organism evidence="7 8">
    <name type="scientific">Aureispira anguillae</name>
    <dbReference type="NCBI Taxonomy" id="2864201"/>
    <lineage>
        <taxon>Bacteria</taxon>
        <taxon>Pseudomonadati</taxon>
        <taxon>Bacteroidota</taxon>
        <taxon>Saprospiria</taxon>
        <taxon>Saprospirales</taxon>
        <taxon>Saprospiraceae</taxon>
        <taxon>Aureispira</taxon>
    </lineage>
</organism>
<evidence type="ECO:0000313" key="7">
    <source>
        <dbReference type="EMBL" id="BDS14184.1"/>
    </source>
</evidence>
<feature type="transmembrane region" description="Helical" evidence="5">
    <location>
        <begin position="12"/>
        <end position="35"/>
    </location>
</feature>
<proteinExistence type="predicted"/>
<evidence type="ECO:0000256" key="4">
    <source>
        <dbReference type="ARBA" id="ARBA00023136"/>
    </source>
</evidence>